<dbReference type="Gene3D" id="3.30.530.20">
    <property type="match status" value="1"/>
</dbReference>
<feature type="region of interest" description="Disordered" evidence="2">
    <location>
        <begin position="1"/>
        <end position="20"/>
    </location>
</feature>
<sequence>MSTQPRPHPSKEAAMSAEPANFPAVRRERTLSAPPPAVYRAWLDPDVLRRWLAPGDLEHARAEVDEREGGRYRVWLTRSDQPVSGFDAQILELVPDRRIVWRWGFTGPDREAGPRFDSVLTVTLGETADGGTHLVVLHEHLDALATAMPEVAGQISGGWDRCLDRLPAALATARTAAQP</sequence>
<name>A0ABT1KDJ9_9ACTN</name>
<proteinExistence type="inferred from homology"/>
<comment type="similarity">
    <text evidence="1">Belongs to the AHA1 family.</text>
</comment>
<dbReference type="CDD" id="cd07814">
    <property type="entry name" value="SRPBCC_CalC_Aha1-like"/>
    <property type="match status" value="1"/>
</dbReference>
<dbReference type="EMBL" id="JAMZEC010000001">
    <property type="protein sequence ID" value="MCP2352100.1"/>
    <property type="molecule type" value="Genomic_DNA"/>
</dbReference>
<dbReference type="RefSeq" id="WP_253779094.1">
    <property type="nucleotide sequence ID" value="NZ_BAAAVE010000011.1"/>
</dbReference>
<dbReference type="InterPro" id="IPR013538">
    <property type="entry name" value="ASHA1/2-like_C"/>
</dbReference>
<evidence type="ECO:0000313" key="5">
    <source>
        <dbReference type="Proteomes" id="UP001320766"/>
    </source>
</evidence>
<comment type="caution">
    <text evidence="4">The sequence shown here is derived from an EMBL/GenBank/DDBJ whole genome shotgun (WGS) entry which is preliminary data.</text>
</comment>
<dbReference type="SUPFAM" id="SSF55961">
    <property type="entry name" value="Bet v1-like"/>
    <property type="match status" value="1"/>
</dbReference>
<feature type="domain" description="Activator of Hsp90 ATPase homologue 1/2-like C-terminal" evidence="3">
    <location>
        <begin position="33"/>
        <end position="170"/>
    </location>
</feature>
<gene>
    <name evidence="4" type="ORF">HD595_008222</name>
</gene>
<dbReference type="Pfam" id="PF08327">
    <property type="entry name" value="AHSA1"/>
    <property type="match status" value="1"/>
</dbReference>
<evidence type="ECO:0000259" key="3">
    <source>
        <dbReference type="Pfam" id="PF08327"/>
    </source>
</evidence>
<organism evidence="4 5">
    <name type="scientific">Nonomuraea roseoviolacea subsp. carminata</name>
    <dbReference type="NCBI Taxonomy" id="160689"/>
    <lineage>
        <taxon>Bacteria</taxon>
        <taxon>Bacillati</taxon>
        <taxon>Actinomycetota</taxon>
        <taxon>Actinomycetes</taxon>
        <taxon>Streptosporangiales</taxon>
        <taxon>Streptosporangiaceae</taxon>
        <taxon>Nonomuraea</taxon>
    </lineage>
</organism>
<reference evidence="4 5" key="1">
    <citation type="submission" date="2022-06" db="EMBL/GenBank/DDBJ databases">
        <title>Sequencing the genomes of 1000 actinobacteria strains.</title>
        <authorList>
            <person name="Klenk H.-P."/>
        </authorList>
    </citation>
    <scope>NUCLEOTIDE SEQUENCE [LARGE SCALE GENOMIC DNA]</scope>
    <source>
        <strain evidence="4 5">DSM 44170</strain>
    </source>
</reference>
<accession>A0ABT1KDJ9</accession>
<keyword evidence="5" id="KW-1185">Reference proteome</keyword>
<evidence type="ECO:0000313" key="4">
    <source>
        <dbReference type="EMBL" id="MCP2352100.1"/>
    </source>
</evidence>
<evidence type="ECO:0000256" key="1">
    <source>
        <dbReference type="ARBA" id="ARBA00006817"/>
    </source>
</evidence>
<dbReference type="InterPro" id="IPR023393">
    <property type="entry name" value="START-like_dom_sf"/>
</dbReference>
<protein>
    <submittedName>
        <fullName evidence="4">Uncharacterized protein YndB with AHSA1/START domain</fullName>
    </submittedName>
</protein>
<dbReference type="Proteomes" id="UP001320766">
    <property type="component" value="Unassembled WGS sequence"/>
</dbReference>
<evidence type="ECO:0000256" key="2">
    <source>
        <dbReference type="SAM" id="MobiDB-lite"/>
    </source>
</evidence>